<feature type="compositionally biased region" description="Polar residues" evidence="1">
    <location>
        <begin position="45"/>
        <end position="54"/>
    </location>
</feature>
<evidence type="ECO:0000256" key="2">
    <source>
        <dbReference type="SAM" id="Phobius"/>
    </source>
</evidence>
<keyword evidence="2" id="KW-1133">Transmembrane helix</keyword>
<protein>
    <submittedName>
        <fullName evidence="4">Uncharacterized protein</fullName>
    </submittedName>
</protein>
<reference evidence="4" key="1">
    <citation type="submission" date="2015-07" db="EMBL/GenBank/DDBJ databases">
        <title>Transcriptome Assembly of Anthurium amnicola.</title>
        <authorList>
            <person name="Suzuki J."/>
        </authorList>
    </citation>
    <scope>NUCLEOTIDE SEQUENCE</scope>
</reference>
<keyword evidence="2" id="KW-0472">Membrane</keyword>
<sequence length="132" mass="12504">MTKREAAVTFLLSLIFSVLVAASCSLIADDARGGIPAGMVHTDKPTASSATSTKKGGGGGHGGGASGGGRGGTGGNGVHGPRTPGAGIVVVGGVGASHGRKHSGGSRSRGNCLAAPVVVAVALGFTVTLAFV</sequence>
<feature type="region of interest" description="Disordered" evidence="1">
    <location>
        <begin position="39"/>
        <end position="82"/>
    </location>
</feature>
<evidence type="ECO:0000313" key="4">
    <source>
        <dbReference type="EMBL" id="JAT61427.1"/>
    </source>
</evidence>
<feature type="compositionally biased region" description="Gly residues" evidence="1">
    <location>
        <begin position="55"/>
        <end position="78"/>
    </location>
</feature>
<dbReference type="AlphaFoldDB" id="A0A1D1Z3E6"/>
<gene>
    <name evidence="4" type="ORF">g.19127</name>
</gene>
<evidence type="ECO:0000256" key="1">
    <source>
        <dbReference type="SAM" id="MobiDB-lite"/>
    </source>
</evidence>
<organism evidence="4">
    <name type="scientific">Anthurium amnicola</name>
    <dbReference type="NCBI Taxonomy" id="1678845"/>
    <lineage>
        <taxon>Eukaryota</taxon>
        <taxon>Viridiplantae</taxon>
        <taxon>Streptophyta</taxon>
        <taxon>Embryophyta</taxon>
        <taxon>Tracheophyta</taxon>
        <taxon>Spermatophyta</taxon>
        <taxon>Magnoliopsida</taxon>
        <taxon>Liliopsida</taxon>
        <taxon>Araceae</taxon>
        <taxon>Pothoideae</taxon>
        <taxon>Potheae</taxon>
        <taxon>Anthurium</taxon>
    </lineage>
</organism>
<evidence type="ECO:0000256" key="3">
    <source>
        <dbReference type="SAM" id="SignalP"/>
    </source>
</evidence>
<proteinExistence type="predicted"/>
<accession>A0A1D1Z3E6</accession>
<feature type="transmembrane region" description="Helical" evidence="2">
    <location>
        <begin position="113"/>
        <end position="131"/>
    </location>
</feature>
<dbReference type="EMBL" id="GDJX01006509">
    <property type="protein sequence ID" value="JAT61427.1"/>
    <property type="molecule type" value="Transcribed_RNA"/>
</dbReference>
<keyword evidence="3" id="KW-0732">Signal</keyword>
<feature type="chain" id="PRO_5008900686" evidence="3">
    <location>
        <begin position="23"/>
        <end position="132"/>
    </location>
</feature>
<keyword evidence="2" id="KW-0812">Transmembrane</keyword>
<feature type="signal peptide" evidence="3">
    <location>
        <begin position="1"/>
        <end position="22"/>
    </location>
</feature>
<dbReference type="PROSITE" id="PS51257">
    <property type="entry name" value="PROKAR_LIPOPROTEIN"/>
    <property type="match status" value="1"/>
</dbReference>
<name>A0A1D1Z3E6_9ARAE</name>